<dbReference type="InterPro" id="IPR003673">
    <property type="entry name" value="CoA-Trfase_fam_III"/>
</dbReference>
<dbReference type="Pfam" id="PF02515">
    <property type="entry name" value="CoA_transf_3"/>
    <property type="match status" value="1"/>
</dbReference>
<sequence length="386" mass="40941">MGALSGITVLELSRVLAGPWCGMTLADLGADVIKLEAFEGDDTRGLGPPFLDGMSAYFACCNRNKRSLAINLREPAARPLLEALVRKADVLVENYRTGGAESLGVGYETMAAINPGLVYCSISGYGRDGPGAMRPGYDYVVQAEAGLMSITGPADGEASKVGVAVADLATGQNAATAILAALLQRQRDGRGQRIDVSLFDTQLSLLANVAGNALFTDVDAPRYGNAHPSIVPYQTFAASDQSFVLAVASEKLWVQLCRALGHPEWADDARWHDNAARVTHRDSLCQALSTLFAAEPAAHWLALLERAGIPAAPINSVRQALEHPVAHARGMRYDIEGIPMVGSPIHLSGSPARRELPPPRLGEHSDEVTRAMGFDPDGLRAAGAIR</sequence>
<reference evidence="3" key="1">
    <citation type="submission" date="2013-08" db="EMBL/GenBank/DDBJ databases">
        <title>Genome sequencing of Arenimonas donghaensis.</title>
        <authorList>
            <person name="Chen F."/>
            <person name="Wang G."/>
        </authorList>
    </citation>
    <scope>NUCLEOTIDE SEQUENCE [LARGE SCALE GENOMIC DNA]</scope>
    <source>
        <strain evidence="3">HO3-R19</strain>
    </source>
</reference>
<organism evidence="2 3">
    <name type="scientific">Arenimonas donghaensis DSM 18148 = HO3-R19</name>
    <dbReference type="NCBI Taxonomy" id="1121014"/>
    <lineage>
        <taxon>Bacteria</taxon>
        <taxon>Pseudomonadati</taxon>
        <taxon>Pseudomonadota</taxon>
        <taxon>Gammaproteobacteria</taxon>
        <taxon>Lysobacterales</taxon>
        <taxon>Lysobacteraceae</taxon>
        <taxon>Arenimonas</taxon>
    </lineage>
</organism>
<keyword evidence="3" id="KW-1185">Reference proteome</keyword>
<dbReference type="InterPro" id="IPR044855">
    <property type="entry name" value="CoA-Trfase_III_dom3_sf"/>
</dbReference>
<dbReference type="STRING" id="1121014.N788_04075"/>
<accession>A0A087MIU6</accession>
<dbReference type="Proteomes" id="UP000029085">
    <property type="component" value="Unassembled WGS sequence"/>
</dbReference>
<dbReference type="PANTHER" id="PTHR48207:SF3">
    <property type="entry name" value="SUCCINATE--HYDROXYMETHYLGLUTARATE COA-TRANSFERASE"/>
    <property type="match status" value="1"/>
</dbReference>
<dbReference type="AlphaFoldDB" id="A0A087MIU6"/>
<protein>
    <recommendedName>
        <fullName evidence="4">CoA transferase</fullName>
    </recommendedName>
</protein>
<dbReference type="RefSeq" id="WP_034223073.1">
    <property type="nucleotide sequence ID" value="NZ_AVCJ01000012.1"/>
</dbReference>
<dbReference type="InterPro" id="IPR050483">
    <property type="entry name" value="CoA-transferase_III_domain"/>
</dbReference>
<dbReference type="Gene3D" id="3.40.50.10540">
    <property type="entry name" value="Crotonobetainyl-coa:carnitine coa-transferase, domain 1"/>
    <property type="match status" value="1"/>
</dbReference>
<dbReference type="OrthoDB" id="9058532at2"/>
<dbReference type="PANTHER" id="PTHR48207">
    <property type="entry name" value="SUCCINATE--HYDROXYMETHYLGLUTARATE COA-TRANSFERASE"/>
    <property type="match status" value="1"/>
</dbReference>
<evidence type="ECO:0008006" key="4">
    <source>
        <dbReference type="Google" id="ProtNLM"/>
    </source>
</evidence>
<proteinExistence type="predicted"/>
<reference evidence="2 3" key="2">
    <citation type="journal article" date="2015" name="Stand. Genomic Sci.">
        <title>High quality draft genomic sequence of Arenimonas donghaensis DSM 18148(T).</title>
        <authorList>
            <person name="Chen F."/>
            <person name="Wang H."/>
            <person name="Cao Y."/>
            <person name="Li X."/>
            <person name="Wang G."/>
        </authorList>
    </citation>
    <scope>NUCLEOTIDE SEQUENCE [LARGE SCALE GENOMIC DNA]</scope>
    <source>
        <strain evidence="2 3">HO3-R19</strain>
    </source>
</reference>
<name>A0A087MIU6_9GAMM</name>
<dbReference type="EMBL" id="AVCJ01000012">
    <property type="protein sequence ID" value="KFL36799.1"/>
    <property type="molecule type" value="Genomic_DNA"/>
</dbReference>
<evidence type="ECO:0000313" key="3">
    <source>
        <dbReference type="Proteomes" id="UP000029085"/>
    </source>
</evidence>
<keyword evidence="1" id="KW-0808">Transferase</keyword>
<dbReference type="Gene3D" id="3.30.1540.10">
    <property type="entry name" value="formyl-coa transferase, domain 3"/>
    <property type="match status" value="1"/>
</dbReference>
<gene>
    <name evidence="2" type="ORF">N788_04075</name>
</gene>
<evidence type="ECO:0000313" key="2">
    <source>
        <dbReference type="EMBL" id="KFL36799.1"/>
    </source>
</evidence>
<dbReference type="InterPro" id="IPR023606">
    <property type="entry name" value="CoA-Trfase_III_dom_1_sf"/>
</dbReference>
<dbReference type="GO" id="GO:0008410">
    <property type="term" value="F:CoA-transferase activity"/>
    <property type="evidence" value="ECO:0007669"/>
    <property type="project" value="TreeGrafter"/>
</dbReference>
<comment type="caution">
    <text evidence="2">The sequence shown here is derived from an EMBL/GenBank/DDBJ whole genome shotgun (WGS) entry which is preliminary data.</text>
</comment>
<dbReference type="SUPFAM" id="SSF89796">
    <property type="entry name" value="CoA-transferase family III (CaiB/BaiF)"/>
    <property type="match status" value="1"/>
</dbReference>
<evidence type="ECO:0000256" key="1">
    <source>
        <dbReference type="ARBA" id="ARBA00022679"/>
    </source>
</evidence>
<dbReference type="PATRIC" id="fig|1121014.3.peg.1482"/>